<dbReference type="HOGENOM" id="CLU_350115_0_0_2"/>
<name>B1YDW0_PYRNV</name>
<evidence type="ECO:0000313" key="1">
    <source>
        <dbReference type="EMBL" id="ACB39973.1"/>
    </source>
</evidence>
<dbReference type="OrthoDB" id="29106at2157"/>
<keyword evidence="2" id="KW-1185">Reference proteome</keyword>
<organism evidence="1 2">
    <name type="scientific">Pyrobaculum neutrophilum (strain DSM 2338 / JCM 9278 / NBRC 100436 / V24Sta)</name>
    <name type="common">Thermoproteus neutrophilus</name>
    <dbReference type="NCBI Taxonomy" id="444157"/>
    <lineage>
        <taxon>Archaea</taxon>
        <taxon>Thermoproteota</taxon>
        <taxon>Thermoprotei</taxon>
        <taxon>Thermoproteales</taxon>
        <taxon>Thermoproteaceae</taxon>
        <taxon>Pyrobaculum</taxon>
    </lineage>
</organism>
<dbReference type="eggNOG" id="arCOG05471">
    <property type="taxonomic scope" value="Archaea"/>
</dbReference>
<dbReference type="Proteomes" id="UP000001694">
    <property type="component" value="Chromosome"/>
</dbReference>
<evidence type="ECO:0000313" key="2">
    <source>
        <dbReference type="Proteomes" id="UP000001694"/>
    </source>
</evidence>
<proteinExistence type="predicted"/>
<dbReference type="GeneID" id="6164973"/>
<dbReference type="EMBL" id="CP001014">
    <property type="protein sequence ID" value="ACB39973.1"/>
    <property type="molecule type" value="Genomic_DNA"/>
</dbReference>
<accession>B1YDW0</accession>
<dbReference type="KEGG" id="tne:Tneu_1042"/>
<dbReference type="AlphaFoldDB" id="B1YDW0"/>
<sequence>MRALLIAVLLAALAVYAQQIYALHYTPAECDINPYRCIVGTTAYSESASEWAKAFIEAKGWYGEIMPGYIVITALPNGSVSEYSFTKAVALFDIVQDPWSKVEPLYVRDVMYIDYVLGIPIKSDSRPVIDLSTLKHFTGSVYNVTGPGNTATVHNVIIRYRIYSDGRREFCLEDHRTSQSEWYRWAVSLGYDLAPIWDDLVFYSCRPPDRAPRNITLVVGQDGLTVYVDGNRTWWLSNIKGYIYIGPYRIERIEMYVLYAILYSNVFLKVKEPLGRIQLYLGNETLVAPPKAVIPYTGIALYNLVSSHYIAHVAFSWENGSAVLPGRDVGGRVYVRPDVSASVYGRLASLPYMAVIDLGWLRGRYCPYGDVVLSGAYRRIGGSVQVLGPVSIACTRYPVRFILPNGSALLAVAEANSTAHLPPLTVDLGNGTRAVTAEVKVDVREPVDVVVPVSQRLYRVVVKTPAGVNATWAPPGVLRLPTIELSNGTRYVPTAPAEVVVARPTTVEPRYRRQYLVRLAAPANSTAAWVDEGALFNVTLADPWVVGNGTMFSGLRVNGTGERSWRVVKPATLEASYAEVHYWVSVETPVNKTAGWTPRGAVLTFSDVLDLGNGTRLVGPSPASVVVDGPKNVSVAYGRRQYYVRVEGVEEWSGWADAGSVVKLNSTAVGGVVYRPLEDVAVLHPGVYRPRFLASYTYEFRDVLGVPNPAASVELCGVRAGADLAGRAHVEAETDRLCTPALSAWPVSPYTLVGLAAVVLLLRRLL</sequence>
<evidence type="ECO:0008006" key="3">
    <source>
        <dbReference type="Google" id="ProtNLM"/>
    </source>
</evidence>
<gene>
    <name evidence="1" type="ordered locus">Tneu_1042</name>
</gene>
<dbReference type="STRING" id="444157.Tneu_1042"/>
<protein>
    <recommendedName>
        <fullName evidence="3">Thermopsin</fullName>
    </recommendedName>
</protein>
<reference evidence="1" key="1">
    <citation type="submission" date="2008-03" db="EMBL/GenBank/DDBJ databases">
        <title>Complete sequence of Thermoproteus neutrophilus V24Sta.</title>
        <authorList>
            <consortium name="US DOE Joint Genome Institute"/>
            <person name="Copeland A."/>
            <person name="Lucas S."/>
            <person name="Lapidus A."/>
            <person name="Glavina del Rio T."/>
            <person name="Dalin E."/>
            <person name="Tice H."/>
            <person name="Bruce D."/>
            <person name="Goodwin L."/>
            <person name="Pitluck S."/>
            <person name="Sims D."/>
            <person name="Brettin T."/>
            <person name="Detter J.C."/>
            <person name="Han C."/>
            <person name="Kuske C.R."/>
            <person name="Schmutz J."/>
            <person name="Larimer F."/>
            <person name="Land M."/>
            <person name="Hauser L."/>
            <person name="Kyrpides N."/>
            <person name="Mikhailova N."/>
            <person name="Biddle J.F."/>
            <person name="Zhang Z."/>
            <person name="Fitz-Gibbon S.T."/>
            <person name="Lowe T.M."/>
            <person name="Saltikov C."/>
            <person name="House C.H."/>
            <person name="Richardson P."/>
        </authorList>
    </citation>
    <scope>NUCLEOTIDE SEQUENCE [LARGE SCALE GENOMIC DNA]</scope>
    <source>
        <strain evidence="1">V24Sta</strain>
    </source>
</reference>
<dbReference type="RefSeq" id="WP_012350393.1">
    <property type="nucleotide sequence ID" value="NC_010525.1"/>
</dbReference>